<comment type="subunit">
    <text evidence="6">HflC and HflK may interact to form a multimeric complex.</text>
</comment>
<dbReference type="GO" id="GO:0016020">
    <property type="term" value="C:membrane"/>
    <property type="evidence" value="ECO:0007669"/>
    <property type="project" value="UniProtKB-SubCell"/>
</dbReference>
<dbReference type="SUPFAM" id="SSF117892">
    <property type="entry name" value="Band 7/SPFH domain"/>
    <property type="match status" value="1"/>
</dbReference>
<protein>
    <recommendedName>
        <fullName evidence="6">Protein HflK</fullName>
    </recommendedName>
</protein>
<dbReference type="Proteomes" id="UP000245926">
    <property type="component" value="Chromosome"/>
</dbReference>
<evidence type="ECO:0000259" key="8">
    <source>
        <dbReference type="SMART" id="SM00244"/>
    </source>
</evidence>
<dbReference type="RefSeq" id="WP_109891342.1">
    <property type="nucleotide sequence ID" value="NZ_CP029550.1"/>
</dbReference>
<comment type="subcellular location">
    <subcellularLocation>
        <location evidence="1">Membrane</location>
        <topology evidence="1">Single-pass membrane protein</topology>
    </subcellularLocation>
</comment>
<dbReference type="AlphaFoldDB" id="A0A2U8W997"/>
<reference evidence="10" key="1">
    <citation type="submission" date="2018-05" db="EMBL/GenBank/DDBJ databases">
        <title>Complete Genome Sequence of Methylobacterium sp. 17SD2-17.</title>
        <authorList>
            <person name="Srinivasan S."/>
        </authorList>
    </citation>
    <scope>NUCLEOTIDE SEQUENCE [LARGE SCALE GENOMIC DNA]</scope>
    <source>
        <strain evidence="10">17SD2-17</strain>
    </source>
</reference>
<dbReference type="GO" id="GO:0006508">
    <property type="term" value="P:proteolysis"/>
    <property type="evidence" value="ECO:0007669"/>
    <property type="project" value="UniProtKB-KW"/>
</dbReference>
<evidence type="ECO:0000256" key="6">
    <source>
        <dbReference type="RuleBase" id="RU364113"/>
    </source>
</evidence>
<dbReference type="EMBL" id="CP029550">
    <property type="protein sequence ID" value="AWN41896.1"/>
    <property type="molecule type" value="Genomic_DNA"/>
</dbReference>
<organism evidence="9 10">
    <name type="scientific">Methylobacterium durans</name>
    <dbReference type="NCBI Taxonomy" id="2202825"/>
    <lineage>
        <taxon>Bacteria</taxon>
        <taxon>Pseudomonadati</taxon>
        <taxon>Pseudomonadota</taxon>
        <taxon>Alphaproteobacteria</taxon>
        <taxon>Hyphomicrobiales</taxon>
        <taxon>Methylobacteriaceae</taxon>
        <taxon>Methylobacterium</taxon>
    </lineage>
</organism>
<feature type="region of interest" description="Disordered" evidence="7">
    <location>
        <begin position="1"/>
        <end position="45"/>
    </location>
</feature>
<feature type="transmembrane region" description="Helical" evidence="6">
    <location>
        <begin position="68"/>
        <end position="89"/>
    </location>
</feature>
<sequence length="388" mass="40860">MPWSNQSGGGGSGGGGPWGRGSGNGGGPWGTGNGGGGKTPPDLEDLLRRGQDRLRGVMPGGSFGGGRGIVVIGVAAVAIWLFTGFYTVAPNQVGIETIFGRYVGSKGEGLRYNLPYPIGGVVKPNVGQVNSIQIGYRSGVGSQARARDVPEESLMLTGDENIVDLDFEVQWRVNPLKASDYVFNLQNPEGTIKAISESAMREVIGRRNIQAILTNEQSSIAQEVKEIVQSALDEYGAGVRIEVVQLVSVTPPPEVRPSFIDVNAAQQDAERLQNEAKTYASREVPQARGRAAQVVQAAEAYRTQATADATGQAARFQQVYESYKNAPAVSRERIYLETMEKVFGSVNKVIIDQSGGPGGTNAAAGVLPVLPLTEFGGRGGQQAGGAAR</sequence>
<dbReference type="PANTHER" id="PTHR43327:SF2">
    <property type="entry name" value="MODULATOR OF FTSH PROTEASE HFLK"/>
    <property type="match status" value="1"/>
</dbReference>
<keyword evidence="5 6" id="KW-0472">Membrane</keyword>
<dbReference type="OrthoDB" id="9779595at2"/>
<evidence type="ECO:0000313" key="9">
    <source>
        <dbReference type="EMBL" id="AWN41896.1"/>
    </source>
</evidence>
<dbReference type="InterPro" id="IPR050710">
    <property type="entry name" value="Band7/mec-2_domain"/>
</dbReference>
<keyword evidence="9" id="KW-0645">Protease</keyword>
<gene>
    <name evidence="9" type="primary">hflK</name>
    <name evidence="9" type="ORF">DK389_17080</name>
</gene>
<dbReference type="PANTHER" id="PTHR43327">
    <property type="entry name" value="STOMATIN-LIKE PROTEIN 2, MITOCHONDRIAL"/>
    <property type="match status" value="1"/>
</dbReference>
<name>A0A2U8W997_9HYPH</name>
<proteinExistence type="inferred from homology"/>
<dbReference type="KEGG" id="mets:DK389_17080"/>
<comment type="similarity">
    <text evidence="2 6">Belongs to the band 7/mec-2 family. HflK subfamily.</text>
</comment>
<dbReference type="InterPro" id="IPR001107">
    <property type="entry name" value="Band_7"/>
</dbReference>
<dbReference type="SMART" id="SM00244">
    <property type="entry name" value="PHB"/>
    <property type="match status" value="1"/>
</dbReference>
<dbReference type="GO" id="GO:0008233">
    <property type="term" value="F:peptidase activity"/>
    <property type="evidence" value="ECO:0007669"/>
    <property type="project" value="UniProtKB-KW"/>
</dbReference>
<dbReference type="InterPro" id="IPR010201">
    <property type="entry name" value="HflK"/>
</dbReference>
<keyword evidence="4 6" id="KW-1133">Transmembrane helix</keyword>
<dbReference type="Gene3D" id="3.30.479.30">
    <property type="entry name" value="Band 7 domain"/>
    <property type="match status" value="1"/>
</dbReference>
<evidence type="ECO:0000256" key="2">
    <source>
        <dbReference type="ARBA" id="ARBA00006971"/>
    </source>
</evidence>
<dbReference type="InterPro" id="IPR020980">
    <property type="entry name" value="Membrane_HflK_N"/>
</dbReference>
<evidence type="ECO:0000256" key="5">
    <source>
        <dbReference type="ARBA" id="ARBA00023136"/>
    </source>
</evidence>
<keyword evidence="10" id="KW-1185">Reference proteome</keyword>
<dbReference type="Pfam" id="PF01145">
    <property type="entry name" value="Band_7"/>
    <property type="match status" value="1"/>
</dbReference>
<evidence type="ECO:0000256" key="1">
    <source>
        <dbReference type="ARBA" id="ARBA00004167"/>
    </source>
</evidence>
<evidence type="ECO:0000256" key="4">
    <source>
        <dbReference type="ARBA" id="ARBA00022989"/>
    </source>
</evidence>
<keyword evidence="3 6" id="KW-0812">Transmembrane</keyword>
<comment type="function">
    <text evidence="6">HflC and HflK could encode or regulate a protease.</text>
</comment>
<dbReference type="Pfam" id="PF12221">
    <property type="entry name" value="HflK_N"/>
    <property type="match status" value="1"/>
</dbReference>
<evidence type="ECO:0000256" key="7">
    <source>
        <dbReference type="SAM" id="MobiDB-lite"/>
    </source>
</evidence>
<accession>A0A2U8W997</accession>
<keyword evidence="9" id="KW-0378">Hydrolase</keyword>
<evidence type="ECO:0000256" key="3">
    <source>
        <dbReference type="ARBA" id="ARBA00022692"/>
    </source>
</evidence>
<feature type="compositionally biased region" description="Gly residues" evidence="7">
    <location>
        <begin position="7"/>
        <end position="38"/>
    </location>
</feature>
<evidence type="ECO:0000313" key="10">
    <source>
        <dbReference type="Proteomes" id="UP000245926"/>
    </source>
</evidence>
<dbReference type="InterPro" id="IPR036013">
    <property type="entry name" value="Band_7/SPFH_dom_sf"/>
</dbReference>
<dbReference type="CDD" id="cd03404">
    <property type="entry name" value="SPFH_HflK"/>
    <property type="match status" value="1"/>
</dbReference>
<dbReference type="NCBIfam" id="TIGR01933">
    <property type="entry name" value="hflK"/>
    <property type="match status" value="1"/>
</dbReference>
<feature type="domain" description="Band 7" evidence="8">
    <location>
        <begin position="83"/>
        <end position="263"/>
    </location>
</feature>